<dbReference type="Pfam" id="PF08242">
    <property type="entry name" value="Methyltransf_12"/>
    <property type="match status" value="1"/>
</dbReference>
<dbReference type="AlphaFoldDB" id="A0A7Z7IA63"/>
<keyword evidence="3" id="KW-1185">Reference proteome</keyword>
<reference evidence="2 3" key="1">
    <citation type="submission" date="2017-09" db="EMBL/GenBank/DDBJ databases">
        <authorList>
            <person name="Varghese N."/>
            <person name="Submissions S."/>
        </authorList>
    </citation>
    <scope>NUCLEOTIDE SEQUENCE [LARGE SCALE GENOMIC DNA]</scope>
    <source>
        <strain evidence="2 3">OK806</strain>
    </source>
</reference>
<gene>
    <name evidence="2" type="ORF">SAMN05446927_4071</name>
</gene>
<dbReference type="GO" id="GO:0032259">
    <property type="term" value="P:methylation"/>
    <property type="evidence" value="ECO:0007669"/>
    <property type="project" value="UniProtKB-KW"/>
</dbReference>
<comment type="caution">
    <text evidence="2">The sequence shown here is derived from an EMBL/GenBank/DDBJ whole genome shotgun (WGS) entry which is preliminary data.</text>
</comment>
<organism evidence="2 3">
    <name type="scientific">Caballeronia arationis</name>
    <dbReference type="NCBI Taxonomy" id="1777142"/>
    <lineage>
        <taxon>Bacteria</taxon>
        <taxon>Pseudomonadati</taxon>
        <taxon>Pseudomonadota</taxon>
        <taxon>Betaproteobacteria</taxon>
        <taxon>Burkholderiales</taxon>
        <taxon>Burkholderiaceae</taxon>
        <taxon>Caballeronia</taxon>
    </lineage>
</organism>
<sequence length="279" mass="31948">MNAQCPSLADHVVSKNWSDRTSRFQYIERCLDHYYKTPLNRELSPHETMFNEWYLEVGHSAVQVIVNAYLSSYVHRVNTVLDLPCGHGRVLRHLITLFPEARIHACDLDRSGVDFCRDVLGAAEAIYSNEELSDLQFSAQYDLIWIGSLFTHTSRPVMKRWLEHLSKYLSSTGIIVATIHGRWCEVVAQLHPYVNEQAWDGIVRDYRESGYGFRDYEQAENHEYIAGSYGVSLSRGSEIVKDIESIPGLRLYSYTERAWADHQDVIVLGRPAYDAAANG</sequence>
<keyword evidence="2" id="KW-0808">Transferase</keyword>
<protein>
    <submittedName>
        <fullName evidence="2">Methyltransferase domain-containing protein</fullName>
    </submittedName>
</protein>
<dbReference type="Proteomes" id="UP000219522">
    <property type="component" value="Unassembled WGS sequence"/>
</dbReference>
<dbReference type="SUPFAM" id="SSF53335">
    <property type="entry name" value="S-adenosyl-L-methionine-dependent methyltransferases"/>
    <property type="match status" value="1"/>
</dbReference>
<dbReference type="InterPro" id="IPR029063">
    <property type="entry name" value="SAM-dependent_MTases_sf"/>
</dbReference>
<evidence type="ECO:0000313" key="2">
    <source>
        <dbReference type="EMBL" id="SOE80821.1"/>
    </source>
</evidence>
<dbReference type="GO" id="GO:0008168">
    <property type="term" value="F:methyltransferase activity"/>
    <property type="evidence" value="ECO:0007669"/>
    <property type="project" value="UniProtKB-KW"/>
</dbReference>
<dbReference type="InterPro" id="IPR013217">
    <property type="entry name" value="Methyltransf_12"/>
</dbReference>
<feature type="domain" description="Methyltransferase type 12" evidence="1">
    <location>
        <begin position="81"/>
        <end position="174"/>
    </location>
</feature>
<dbReference type="RefSeq" id="WP_097190199.1">
    <property type="nucleotide sequence ID" value="NZ_OCSU01000002.1"/>
</dbReference>
<dbReference type="CDD" id="cd02440">
    <property type="entry name" value="AdoMet_MTases"/>
    <property type="match status" value="1"/>
</dbReference>
<dbReference type="EMBL" id="OCSU01000002">
    <property type="protein sequence ID" value="SOE80821.1"/>
    <property type="molecule type" value="Genomic_DNA"/>
</dbReference>
<keyword evidence="2" id="KW-0489">Methyltransferase</keyword>
<evidence type="ECO:0000259" key="1">
    <source>
        <dbReference type="Pfam" id="PF08242"/>
    </source>
</evidence>
<dbReference type="Gene3D" id="3.40.50.150">
    <property type="entry name" value="Vaccinia Virus protein VP39"/>
    <property type="match status" value="1"/>
</dbReference>
<accession>A0A7Z7IA63</accession>
<evidence type="ECO:0000313" key="3">
    <source>
        <dbReference type="Proteomes" id="UP000219522"/>
    </source>
</evidence>
<proteinExistence type="predicted"/>
<name>A0A7Z7IA63_9BURK</name>